<sequence>MSSSLMDCPPELLIHILNFLPVQALLRFGQTSQYSQQLAKSSLHTLSLGVHQTHMSAMLSKLAKTQYPQPKHSKSFFQAASQSSSSASKACSSRRSSIGSDYYPEDDIENDPYMVSVLIPDAGTYDYPTLISFDAALTKSILTRHGGTLRNLDLSLCTLTSPIARSIARLRALRVLSIRIEDSPYMRATSRSGRASQQAEQRVAWEILTDTAAWAPRLEALRIEGGEVSTKQLSQLLARSRWCRELWLSRCRSIGEEMWDWLGSGWKGSASLHILGIMGCGGQLGELAIDVIGGLRSLQFLSLQGTYGTSSETIDLMNNDIWHIPEIVLPKPPMKDLNGELIIEVDPAYM</sequence>
<dbReference type="Gene3D" id="1.20.1280.50">
    <property type="match status" value="1"/>
</dbReference>
<dbReference type="Gene3D" id="3.80.10.10">
    <property type="entry name" value="Ribonuclease Inhibitor"/>
    <property type="match status" value="1"/>
</dbReference>
<comment type="caution">
    <text evidence="2">The sequence shown here is derived from an EMBL/GenBank/DDBJ whole genome shotgun (WGS) entry which is preliminary data.</text>
</comment>
<dbReference type="Proteomes" id="UP001152607">
    <property type="component" value="Unassembled WGS sequence"/>
</dbReference>
<dbReference type="InterPro" id="IPR001810">
    <property type="entry name" value="F-box_dom"/>
</dbReference>
<proteinExistence type="predicted"/>
<dbReference type="InterPro" id="IPR036047">
    <property type="entry name" value="F-box-like_dom_sf"/>
</dbReference>
<accession>A0A9W4UFZ7</accession>
<gene>
    <name evidence="2" type="ORF">PDIGIT_LOCUS8853</name>
</gene>
<dbReference type="PROSITE" id="PS50181">
    <property type="entry name" value="FBOX"/>
    <property type="match status" value="1"/>
</dbReference>
<keyword evidence="3" id="KW-1185">Reference proteome</keyword>
<dbReference type="EMBL" id="CAOQHR010000006">
    <property type="protein sequence ID" value="CAI6335768.1"/>
    <property type="molecule type" value="Genomic_DNA"/>
</dbReference>
<dbReference type="OrthoDB" id="5425556at2759"/>
<evidence type="ECO:0000259" key="1">
    <source>
        <dbReference type="PROSITE" id="PS50181"/>
    </source>
</evidence>
<dbReference type="InterPro" id="IPR032675">
    <property type="entry name" value="LRR_dom_sf"/>
</dbReference>
<evidence type="ECO:0000313" key="2">
    <source>
        <dbReference type="EMBL" id="CAI6335768.1"/>
    </source>
</evidence>
<dbReference type="SUPFAM" id="SSF52047">
    <property type="entry name" value="RNI-like"/>
    <property type="match status" value="1"/>
</dbReference>
<dbReference type="AlphaFoldDB" id="A0A9W4UFZ7"/>
<reference evidence="2" key="1">
    <citation type="submission" date="2023-01" db="EMBL/GenBank/DDBJ databases">
        <authorList>
            <person name="Van Ghelder C."/>
            <person name="Rancurel C."/>
        </authorList>
    </citation>
    <scope>NUCLEOTIDE SEQUENCE</scope>
    <source>
        <strain evidence="2">CNCM I-4278</strain>
    </source>
</reference>
<protein>
    <recommendedName>
        <fullName evidence="1">F-box domain-containing protein</fullName>
    </recommendedName>
</protein>
<name>A0A9W4UFZ7_9PLEO</name>
<organism evidence="2 3">
    <name type="scientific">Periconia digitata</name>
    <dbReference type="NCBI Taxonomy" id="1303443"/>
    <lineage>
        <taxon>Eukaryota</taxon>
        <taxon>Fungi</taxon>
        <taxon>Dikarya</taxon>
        <taxon>Ascomycota</taxon>
        <taxon>Pezizomycotina</taxon>
        <taxon>Dothideomycetes</taxon>
        <taxon>Pleosporomycetidae</taxon>
        <taxon>Pleosporales</taxon>
        <taxon>Massarineae</taxon>
        <taxon>Periconiaceae</taxon>
        <taxon>Periconia</taxon>
    </lineage>
</organism>
<feature type="domain" description="F-box" evidence="1">
    <location>
        <begin position="2"/>
        <end position="48"/>
    </location>
</feature>
<dbReference type="Pfam" id="PF00646">
    <property type="entry name" value="F-box"/>
    <property type="match status" value="1"/>
</dbReference>
<evidence type="ECO:0000313" key="3">
    <source>
        <dbReference type="Proteomes" id="UP001152607"/>
    </source>
</evidence>
<dbReference type="SUPFAM" id="SSF81383">
    <property type="entry name" value="F-box domain"/>
    <property type="match status" value="1"/>
</dbReference>